<keyword evidence="5" id="KW-1185">Reference proteome</keyword>
<proteinExistence type="inferred from homology"/>
<dbReference type="InterPro" id="IPR036282">
    <property type="entry name" value="Glutathione-S-Trfase_C_sf"/>
</dbReference>
<feature type="domain" description="GST N-terminal" evidence="2">
    <location>
        <begin position="1"/>
        <end position="84"/>
    </location>
</feature>
<evidence type="ECO:0000259" key="3">
    <source>
        <dbReference type="PROSITE" id="PS50405"/>
    </source>
</evidence>
<dbReference type="Pfam" id="PF13409">
    <property type="entry name" value="GST_N_2"/>
    <property type="match status" value="1"/>
</dbReference>
<dbReference type="InterPro" id="IPR005955">
    <property type="entry name" value="GST_Zeta"/>
</dbReference>
<dbReference type="InterPro" id="IPR010987">
    <property type="entry name" value="Glutathione-S-Trfase_C-like"/>
</dbReference>
<dbReference type="PANTHER" id="PTHR42673">
    <property type="entry name" value="MALEYLACETOACETATE ISOMERASE"/>
    <property type="match status" value="1"/>
</dbReference>
<dbReference type="NCBIfam" id="TIGR01262">
    <property type="entry name" value="maiA"/>
    <property type="match status" value="1"/>
</dbReference>
<protein>
    <submittedName>
        <fullName evidence="4">Maleylacetoacetate isomerase</fullName>
        <ecNumber evidence="4">5.2.1.2</ecNumber>
    </submittedName>
</protein>
<keyword evidence="4" id="KW-0413">Isomerase</keyword>
<organism evidence="4 5">
    <name type="scientific">Sphingomonas abietis</name>
    <dbReference type="NCBI Taxonomy" id="3012344"/>
    <lineage>
        <taxon>Bacteria</taxon>
        <taxon>Pseudomonadati</taxon>
        <taxon>Pseudomonadota</taxon>
        <taxon>Alphaproteobacteria</taxon>
        <taxon>Sphingomonadales</taxon>
        <taxon>Sphingomonadaceae</taxon>
        <taxon>Sphingomonas</taxon>
    </lineage>
</organism>
<comment type="similarity">
    <text evidence="1">Belongs to the GST superfamily. Zeta family.</text>
</comment>
<dbReference type="PROSITE" id="PS50404">
    <property type="entry name" value="GST_NTER"/>
    <property type="match status" value="1"/>
</dbReference>
<dbReference type="PANTHER" id="PTHR42673:SF21">
    <property type="entry name" value="GLUTATHIONE S-TRANSFERASE YFCF"/>
    <property type="match status" value="1"/>
</dbReference>
<dbReference type="EC" id="5.2.1.2" evidence="4"/>
<dbReference type="Gene3D" id="1.20.1050.10">
    <property type="match status" value="1"/>
</dbReference>
<evidence type="ECO:0000256" key="1">
    <source>
        <dbReference type="ARBA" id="ARBA00010007"/>
    </source>
</evidence>
<dbReference type="SFLD" id="SFLDG00358">
    <property type="entry name" value="Main_(cytGST)"/>
    <property type="match status" value="1"/>
</dbReference>
<accession>A0ABY7NLL7</accession>
<evidence type="ECO:0000313" key="4">
    <source>
        <dbReference type="EMBL" id="WBO22248.1"/>
    </source>
</evidence>
<dbReference type="EMBL" id="CP115174">
    <property type="protein sequence ID" value="WBO22248.1"/>
    <property type="molecule type" value="Genomic_DNA"/>
</dbReference>
<feature type="domain" description="GST C-terminal" evidence="3">
    <location>
        <begin position="89"/>
        <end position="215"/>
    </location>
</feature>
<dbReference type="Proteomes" id="UP001210865">
    <property type="component" value="Chromosome"/>
</dbReference>
<dbReference type="InterPro" id="IPR004045">
    <property type="entry name" value="Glutathione_S-Trfase_N"/>
</dbReference>
<dbReference type="Gene3D" id="3.40.30.10">
    <property type="entry name" value="Glutaredoxin"/>
    <property type="match status" value="1"/>
</dbReference>
<evidence type="ECO:0000313" key="5">
    <source>
        <dbReference type="Proteomes" id="UP001210865"/>
    </source>
</evidence>
<dbReference type="InterPro" id="IPR034330">
    <property type="entry name" value="GST_Zeta_C"/>
</dbReference>
<sequence>MILHDYWRSSAAYRVRIALNLKRVAYRAVAHDLRIGAQGTADYAALNPQRMVPAIAWEGEAGGVVLTQSLAILEWLEERHPAPPLLPVDKTGRAIVRAMAATIACDVHPLHNLRVLTALRSEFGADDAQVAAWMARWMGDGLAALEVMAARHGEGFAYGDAPGFADICLVPQIYSAERFGIDLGPYPTLVAAANRARALPAFEAAHPSRQPDADPQ</sequence>
<dbReference type="InterPro" id="IPR036249">
    <property type="entry name" value="Thioredoxin-like_sf"/>
</dbReference>
<dbReference type="CDD" id="cd03191">
    <property type="entry name" value="GST_C_Zeta"/>
    <property type="match status" value="1"/>
</dbReference>
<reference evidence="4 5" key="1">
    <citation type="submission" date="2022-12" db="EMBL/GenBank/DDBJ databases">
        <title>Sphingomonas abieness sp. nov., an endophytic bacterium isolated from Abies koreana.</title>
        <authorList>
            <person name="Jiang L."/>
            <person name="Lee J."/>
        </authorList>
    </citation>
    <scope>NUCLEOTIDE SEQUENCE [LARGE SCALE GENOMIC DNA]</scope>
    <source>
        <strain evidence="5">PAMB 00755</strain>
    </source>
</reference>
<dbReference type="InterPro" id="IPR034333">
    <property type="entry name" value="GST_Zeta_N"/>
</dbReference>
<dbReference type="InterPro" id="IPR040079">
    <property type="entry name" value="Glutathione_S-Trfase"/>
</dbReference>
<dbReference type="SFLD" id="SFLDS00019">
    <property type="entry name" value="Glutathione_Transferase_(cytos"/>
    <property type="match status" value="1"/>
</dbReference>
<dbReference type="PROSITE" id="PS50405">
    <property type="entry name" value="GST_CTER"/>
    <property type="match status" value="1"/>
</dbReference>
<gene>
    <name evidence="4" type="primary">maiA</name>
    <name evidence="4" type="ORF">PBT88_19205</name>
</gene>
<dbReference type="CDD" id="cd03042">
    <property type="entry name" value="GST_N_Zeta"/>
    <property type="match status" value="1"/>
</dbReference>
<dbReference type="SUPFAM" id="SSF52833">
    <property type="entry name" value="Thioredoxin-like"/>
    <property type="match status" value="1"/>
</dbReference>
<dbReference type="GO" id="GO:0016034">
    <property type="term" value="F:maleylacetoacetate isomerase activity"/>
    <property type="evidence" value="ECO:0007669"/>
    <property type="project" value="UniProtKB-EC"/>
</dbReference>
<dbReference type="RefSeq" id="WP_270076896.1">
    <property type="nucleotide sequence ID" value="NZ_CP115174.1"/>
</dbReference>
<evidence type="ECO:0000259" key="2">
    <source>
        <dbReference type="PROSITE" id="PS50404"/>
    </source>
</evidence>
<name>A0ABY7NLL7_9SPHN</name>
<dbReference type="SUPFAM" id="SSF47616">
    <property type="entry name" value="GST C-terminal domain-like"/>
    <property type="match status" value="1"/>
</dbReference>